<sequence length="83" mass="9424">MYKLFEQLMVVVIGLAVVFIGLPIYFAETGEWHNLWLWAYDMGYLVLLFVILPYAVFVLLPMVALKGLDLLAVAYDATVGRIL</sequence>
<feature type="transmembrane region" description="Helical" evidence="1">
    <location>
        <begin position="7"/>
        <end position="26"/>
    </location>
</feature>
<evidence type="ECO:0000313" key="3">
    <source>
        <dbReference type="Proteomes" id="UP000595420"/>
    </source>
</evidence>
<keyword evidence="1" id="KW-1133">Transmembrane helix</keyword>
<protein>
    <submittedName>
        <fullName evidence="2">Uncharacterized protein</fullName>
    </submittedName>
</protein>
<name>A0A7T4WC96_9PROT</name>
<keyword evidence="1" id="KW-0812">Transmembrane</keyword>
<reference evidence="2 3" key="1">
    <citation type="submission" date="2020-07" db="EMBL/GenBank/DDBJ databases">
        <title>Complete genome sequence analysis of Acidithiobacillus ferrivorans XJFY6S-08 reveals extreme environmental adaptation to alpine acid mine drainage.</title>
        <authorList>
            <person name="Yan L."/>
            <person name="Ni Y."/>
        </authorList>
    </citation>
    <scope>NUCLEOTIDE SEQUENCE [LARGE SCALE GENOMIC DNA]</scope>
    <source>
        <strain evidence="2 3">XJFY6S-08</strain>
    </source>
</reference>
<feature type="transmembrane region" description="Helical" evidence="1">
    <location>
        <begin position="38"/>
        <end position="60"/>
    </location>
</feature>
<keyword evidence="1" id="KW-0472">Membrane</keyword>
<evidence type="ECO:0000313" key="2">
    <source>
        <dbReference type="EMBL" id="QQD71967.1"/>
    </source>
</evidence>
<proteinExistence type="predicted"/>
<dbReference type="AlphaFoldDB" id="A0A7T4WC96"/>
<evidence type="ECO:0000256" key="1">
    <source>
        <dbReference type="SAM" id="Phobius"/>
    </source>
</evidence>
<dbReference type="EMBL" id="CP059488">
    <property type="protein sequence ID" value="QQD71967.1"/>
    <property type="molecule type" value="Genomic_DNA"/>
</dbReference>
<organism evidence="2 3">
    <name type="scientific">Acidithiobacillus ferrivorans</name>
    <dbReference type="NCBI Taxonomy" id="160808"/>
    <lineage>
        <taxon>Bacteria</taxon>
        <taxon>Pseudomonadati</taxon>
        <taxon>Pseudomonadota</taxon>
        <taxon>Acidithiobacillia</taxon>
        <taxon>Acidithiobacillales</taxon>
        <taxon>Acidithiobacillaceae</taxon>
        <taxon>Acidithiobacillus</taxon>
    </lineage>
</organism>
<gene>
    <name evidence="2" type="ORF">H2515_11085</name>
</gene>
<dbReference type="RefSeq" id="WP_198660149.1">
    <property type="nucleotide sequence ID" value="NZ_CP059488.1"/>
</dbReference>
<accession>A0A7T4WC96</accession>
<dbReference type="Proteomes" id="UP000595420">
    <property type="component" value="Chromosome"/>
</dbReference>